<organism evidence="2 3">
    <name type="scientific">Nonomuraea endophytica</name>
    <dbReference type="NCBI Taxonomy" id="714136"/>
    <lineage>
        <taxon>Bacteria</taxon>
        <taxon>Bacillati</taxon>
        <taxon>Actinomycetota</taxon>
        <taxon>Actinomycetes</taxon>
        <taxon>Streptosporangiales</taxon>
        <taxon>Streptosporangiaceae</taxon>
        <taxon>Nonomuraea</taxon>
    </lineage>
</organism>
<feature type="domain" description="DUF5624" evidence="1">
    <location>
        <begin position="63"/>
        <end position="184"/>
    </location>
</feature>
<evidence type="ECO:0000313" key="2">
    <source>
        <dbReference type="EMBL" id="MBB5084805.1"/>
    </source>
</evidence>
<gene>
    <name evidence="2" type="ORF">HNR40_010316</name>
</gene>
<sequence length="372" mass="40667">MSEEFLRLFTAYTADPDSIGRKLGRAVAERSRSDPLIVATATDIALYPGDGKPPTVEGFRISTRGFKELTAVSHLGPAVASLVRLRALGEESWRESAERLLAEVKATRAANSPELWAERIAVEAYRGREHEIAAMVDQACAATTRYLTAVLEDEEYLTPETLRRDYLDDGVNSMMVATFFLVSMDISFRITRWFIERDVPWERAMVVIAGRQGRPTAGVTWNTSSVATMILAASRGRLPLDRVYMAPHAPTFSTVKDGDLTEVIVLEDDLRTLWCGTRATVELGAVMFDGYPSYAPGGLTLPDVSDPGVTEVSEMPAIHSADDMRALVTRLRIVLEDPRQLLSSCVTDFATASLAAAGNDPTQVVVPGLNTP</sequence>
<proteinExistence type="predicted"/>
<dbReference type="InterPro" id="IPR041132">
    <property type="entry name" value="DUF5624"/>
</dbReference>
<dbReference type="Proteomes" id="UP000568380">
    <property type="component" value="Unassembled WGS sequence"/>
</dbReference>
<name>A0A7W8EL05_9ACTN</name>
<dbReference type="AlphaFoldDB" id="A0A7W8EL05"/>
<dbReference type="RefSeq" id="WP_184975413.1">
    <property type="nucleotide sequence ID" value="NZ_JACHIN010000026.1"/>
</dbReference>
<comment type="caution">
    <text evidence="2">The sequence shown here is derived from an EMBL/GenBank/DDBJ whole genome shotgun (WGS) entry which is preliminary data.</text>
</comment>
<evidence type="ECO:0000313" key="3">
    <source>
        <dbReference type="Proteomes" id="UP000568380"/>
    </source>
</evidence>
<accession>A0A7W8EL05</accession>
<dbReference type="Pfam" id="PF18538">
    <property type="entry name" value="DUF5624"/>
    <property type="match status" value="1"/>
</dbReference>
<keyword evidence="3" id="KW-1185">Reference proteome</keyword>
<protein>
    <recommendedName>
        <fullName evidence="1">DUF5624 domain-containing protein</fullName>
    </recommendedName>
</protein>
<dbReference type="EMBL" id="JACHIN010000026">
    <property type="protein sequence ID" value="MBB5084805.1"/>
    <property type="molecule type" value="Genomic_DNA"/>
</dbReference>
<reference evidence="2 3" key="1">
    <citation type="submission" date="2020-08" db="EMBL/GenBank/DDBJ databases">
        <title>Genomic Encyclopedia of Type Strains, Phase IV (KMG-IV): sequencing the most valuable type-strain genomes for metagenomic binning, comparative biology and taxonomic classification.</title>
        <authorList>
            <person name="Goeker M."/>
        </authorList>
    </citation>
    <scope>NUCLEOTIDE SEQUENCE [LARGE SCALE GENOMIC DNA]</scope>
    <source>
        <strain evidence="2 3">DSM 45385</strain>
    </source>
</reference>
<evidence type="ECO:0000259" key="1">
    <source>
        <dbReference type="Pfam" id="PF18538"/>
    </source>
</evidence>